<feature type="signal peptide" evidence="1">
    <location>
        <begin position="1"/>
        <end position="24"/>
    </location>
</feature>
<keyword evidence="1" id="KW-0732">Signal</keyword>
<gene>
    <name evidence="2" type="ORF">HG66A1_47460</name>
</gene>
<name>A0A517PU70_9PLAN</name>
<evidence type="ECO:0000313" key="3">
    <source>
        <dbReference type="Proteomes" id="UP000320421"/>
    </source>
</evidence>
<evidence type="ECO:0000256" key="1">
    <source>
        <dbReference type="SAM" id="SignalP"/>
    </source>
</evidence>
<protein>
    <submittedName>
        <fullName evidence="2">Uncharacterized protein</fullName>
    </submittedName>
</protein>
<reference evidence="2 3" key="1">
    <citation type="submission" date="2019-02" db="EMBL/GenBank/DDBJ databases">
        <title>Deep-cultivation of Planctomycetes and their phenomic and genomic characterization uncovers novel biology.</title>
        <authorList>
            <person name="Wiegand S."/>
            <person name="Jogler M."/>
            <person name="Boedeker C."/>
            <person name="Pinto D."/>
            <person name="Vollmers J."/>
            <person name="Rivas-Marin E."/>
            <person name="Kohn T."/>
            <person name="Peeters S.H."/>
            <person name="Heuer A."/>
            <person name="Rast P."/>
            <person name="Oberbeckmann S."/>
            <person name="Bunk B."/>
            <person name="Jeske O."/>
            <person name="Meyerdierks A."/>
            <person name="Storesund J.E."/>
            <person name="Kallscheuer N."/>
            <person name="Luecker S."/>
            <person name="Lage O.M."/>
            <person name="Pohl T."/>
            <person name="Merkel B.J."/>
            <person name="Hornburger P."/>
            <person name="Mueller R.-W."/>
            <person name="Bruemmer F."/>
            <person name="Labrenz M."/>
            <person name="Spormann A.M."/>
            <person name="Op den Camp H."/>
            <person name="Overmann J."/>
            <person name="Amann R."/>
            <person name="Jetten M.S.M."/>
            <person name="Mascher T."/>
            <person name="Medema M.H."/>
            <person name="Devos D.P."/>
            <person name="Kaster A.-K."/>
            <person name="Ovreas L."/>
            <person name="Rohde M."/>
            <person name="Galperin M.Y."/>
            <person name="Jogler C."/>
        </authorList>
    </citation>
    <scope>NUCLEOTIDE SEQUENCE [LARGE SCALE GENOMIC DNA]</scope>
    <source>
        <strain evidence="2 3">HG66A1</strain>
    </source>
</reference>
<accession>A0A517PU70</accession>
<proteinExistence type="predicted"/>
<feature type="chain" id="PRO_5021803772" evidence="1">
    <location>
        <begin position="25"/>
        <end position="102"/>
    </location>
</feature>
<sequence length="102" mass="11280" precursor="true">MYKSLAIFFLGLCLSLITPFSTSAKFQAPQLPKEVATISVVQTPDGPQLKIEAGDLVCTTKELKAQHKKEEPWTVKPVGGQVEMRRGDKVNQGPIIKVLLRF</sequence>
<dbReference type="OrthoDB" id="290416at2"/>
<dbReference type="EMBL" id="CP036266">
    <property type="protein sequence ID" value="QDT22935.1"/>
    <property type="molecule type" value="Genomic_DNA"/>
</dbReference>
<evidence type="ECO:0000313" key="2">
    <source>
        <dbReference type="EMBL" id="QDT22935.1"/>
    </source>
</evidence>
<dbReference type="AlphaFoldDB" id="A0A517PU70"/>
<organism evidence="2 3">
    <name type="scientific">Gimesia chilikensis</name>
    <dbReference type="NCBI Taxonomy" id="2605989"/>
    <lineage>
        <taxon>Bacteria</taxon>
        <taxon>Pseudomonadati</taxon>
        <taxon>Planctomycetota</taxon>
        <taxon>Planctomycetia</taxon>
        <taxon>Planctomycetales</taxon>
        <taxon>Planctomycetaceae</taxon>
        <taxon>Gimesia</taxon>
    </lineage>
</organism>
<keyword evidence="3" id="KW-1185">Reference proteome</keyword>
<dbReference type="Proteomes" id="UP000320421">
    <property type="component" value="Chromosome"/>
</dbReference>
<dbReference type="RefSeq" id="WP_145189595.1">
    <property type="nucleotide sequence ID" value="NZ_CP036266.1"/>
</dbReference>